<evidence type="ECO:0000256" key="2">
    <source>
        <dbReference type="ARBA" id="ARBA00009074"/>
    </source>
</evidence>
<gene>
    <name evidence="7" type="primary">LOC116205339</name>
</gene>
<evidence type="ECO:0000313" key="6">
    <source>
        <dbReference type="Proteomes" id="UP000515151"/>
    </source>
</evidence>
<keyword evidence="6" id="KW-1185">Reference proteome</keyword>
<protein>
    <submittedName>
        <fullName evidence="7">UPF0496 protein At3g49070</fullName>
    </submittedName>
</protein>
<dbReference type="GO" id="GO:0016020">
    <property type="term" value="C:membrane"/>
    <property type="evidence" value="ECO:0007669"/>
    <property type="project" value="UniProtKB-SubCell"/>
</dbReference>
<organism evidence="6 7">
    <name type="scientific">Punica granatum</name>
    <name type="common">Pomegranate</name>
    <dbReference type="NCBI Taxonomy" id="22663"/>
    <lineage>
        <taxon>Eukaryota</taxon>
        <taxon>Viridiplantae</taxon>
        <taxon>Streptophyta</taxon>
        <taxon>Embryophyta</taxon>
        <taxon>Tracheophyta</taxon>
        <taxon>Spermatophyta</taxon>
        <taxon>Magnoliopsida</taxon>
        <taxon>eudicotyledons</taxon>
        <taxon>Gunneridae</taxon>
        <taxon>Pentapetalae</taxon>
        <taxon>rosids</taxon>
        <taxon>malvids</taxon>
        <taxon>Myrtales</taxon>
        <taxon>Lythraceae</taxon>
        <taxon>Punica</taxon>
    </lineage>
</organism>
<keyword evidence="4" id="KW-1133">Transmembrane helix</keyword>
<proteinExistence type="inferred from homology"/>
<keyword evidence="3" id="KW-0812">Transmembrane</keyword>
<dbReference type="InterPro" id="IPR007749">
    <property type="entry name" value="DUF677"/>
</dbReference>
<comment type="similarity">
    <text evidence="2">Belongs to the UPF0496 family.</text>
</comment>
<keyword evidence="5" id="KW-0472">Membrane</keyword>
<sequence>MMMNDDHLIFWLINLSSFPSNFFLPRSIYPLSIQFGIPKHHKRNVDGGMTRRISTRVKKFLSCYGSGSTGRSRAATNLDVQEEYANAFRTESYNEFWDRVLELSNQDLATCQSRTTGSPSTTAARLPSYRLFLDDLLEPDQATITQILSLTRYGTAHKSLLAEYFSETANASLLCSVLLKDLDHTRAKYRNMKSALKSACMSHAPDISAHLMEVLNSNPSVSSASPGQVQSMQAGCSRLLKQLESARDKVRAKIGIVSKIKNGSATVLVALSASLVIVIMAHGVPLLVAAPGLLAASFELASPRMLAKTLVELDAAAKGTYILKRDMDTIGRFVSRLNDELEHMREMSRFWLERGEEQLHTSEEVAQQLGQNDCSFTEQLDELEEHLYLCFMTINRARNLVMKEIIDPGLPARSLKRHSSP</sequence>
<dbReference type="Pfam" id="PF05055">
    <property type="entry name" value="DUF677"/>
    <property type="match status" value="1"/>
</dbReference>
<evidence type="ECO:0000256" key="3">
    <source>
        <dbReference type="ARBA" id="ARBA00022692"/>
    </source>
</evidence>
<evidence type="ECO:0000313" key="7">
    <source>
        <dbReference type="RefSeq" id="XP_031393771.1"/>
    </source>
</evidence>
<dbReference type="Proteomes" id="UP000515151">
    <property type="component" value="Chromosome 4"/>
</dbReference>
<reference evidence="6" key="1">
    <citation type="journal article" date="2020" name="Plant Biotechnol. J.">
        <title>The pomegranate (Punica granatum L.) draft genome dissects genetic divergence between soft- and hard-seeded cultivars.</title>
        <authorList>
            <person name="Luo X."/>
            <person name="Li H."/>
            <person name="Wu Z."/>
            <person name="Yao W."/>
            <person name="Zhao P."/>
            <person name="Cao D."/>
            <person name="Yu H."/>
            <person name="Li K."/>
            <person name="Poudel K."/>
            <person name="Zhao D."/>
            <person name="Zhang F."/>
            <person name="Xia X."/>
            <person name="Chen L."/>
            <person name="Wang Q."/>
            <person name="Jing D."/>
            <person name="Cao S."/>
        </authorList>
    </citation>
    <scope>NUCLEOTIDE SEQUENCE [LARGE SCALE GENOMIC DNA]</scope>
    <source>
        <strain evidence="6">cv. Tunisia</strain>
    </source>
</reference>
<dbReference type="GeneID" id="116205339"/>
<evidence type="ECO:0000256" key="1">
    <source>
        <dbReference type="ARBA" id="ARBA00004370"/>
    </source>
</evidence>
<dbReference type="PANTHER" id="PTHR31113:SF6">
    <property type="entry name" value="UPF0496 PROTEIN 3"/>
    <property type="match status" value="1"/>
</dbReference>
<comment type="subcellular location">
    <subcellularLocation>
        <location evidence="1">Membrane</location>
    </subcellularLocation>
</comment>
<dbReference type="RefSeq" id="XP_031393771.1">
    <property type="nucleotide sequence ID" value="XM_031537911.1"/>
</dbReference>
<dbReference type="PANTHER" id="PTHR31113">
    <property type="entry name" value="UPF0496 PROTEIN 3-RELATED"/>
    <property type="match status" value="1"/>
</dbReference>
<name>A0A6P8DK52_PUNGR</name>
<evidence type="ECO:0000256" key="5">
    <source>
        <dbReference type="ARBA" id="ARBA00023136"/>
    </source>
</evidence>
<dbReference type="AlphaFoldDB" id="A0A6P8DK52"/>
<dbReference type="OrthoDB" id="776561at2759"/>
<accession>A0A6P8DK52</accession>
<reference evidence="7" key="2">
    <citation type="submission" date="2025-08" db="UniProtKB">
        <authorList>
            <consortium name="RefSeq"/>
        </authorList>
    </citation>
    <scope>IDENTIFICATION</scope>
    <source>
        <tissue evidence="7">Leaf</tissue>
    </source>
</reference>
<evidence type="ECO:0000256" key="4">
    <source>
        <dbReference type="ARBA" id="ARBA00022989"/>
    </source>
</evidence>